<gene>
    <name evidence="2" type="ORF">AC579_5018</name>
</gene>
<proteinExistence type="predicted"/>
<feature type="region of interest" description="Disordered" evidence="1">
    <location>
        <begin position="129"/>
        <end position="313"/>
    </location>
</feature>
<protein>
    <submittedName>
        <fullName evidence="2">Uncharacterized protein</fullName>
    </submittedName>
</protein>
<reference evidence="2 3" key="1">
    <citation type="submission" date="2015-07" db="EMBL/GenBank/DDBJ databases">
        <title>Comparative genomics of the Sigatoka disease complex on banana suggests a link between parallel evolutionary changes in Pseudocercospora fijiensis and Pseudocercospora eumusae and increased virulence on the banana host.</title>
        <authorList>
            <person name="Chang T.-C."/>
            <person name="Salvucci A."/>
            <person name="Crous P.W."/>
            <person name="Stergiopoulos I."/>
        </authorList>
    </citation>
    <scope>NUCLEOTIDE SEQUENCE [LARGE SCALE GENOMIC DNA]</scope>
    <source>
        <strain evidence="2 3">CBS 116634</strain>
    </source>
</reference>
<evidence type="ECO:0000256" key="1">
    <source>
        <dbReference type="SAM" id="MobiDB-lite"/>
    </source>
</evidence>
<evidence type="ECO:0000313" key="3">
    <source>
        <dbReference type="Proteomes" id="UP000073492"/>
    </source>
</evidence>
<organism evidence="2 3">
    <name type="scientific">Pseudocercospora musae</name>
    <dbReference type="NCBI Taxonomy" id="113226"/>
    <lineage>
        <taxon>Eukaryota</taxon>
        <taxon>Fungi</taxon>
        <taxon>Dikarya</taxon>
        <taxon>Ascomycota</taxon>
        <taxon>Pezizomycotina</taxon>
        <taxon>Dothideomycetes</taxon>
        <taxon>Dothideomycetidae</taxon>
        <taxon>Mycosphaerellales</taxon>
        <taxon>Mycosphaerellaceae</taxon>
        <taxon>Pseudocercospora</taxon>
    </lineage>
</organism>
<dbReference type="Proteomes" id="UP000073492">
    <property type="component" value="Unassembled WGS sequence"/>
</dbReference>
<accession>A0A139I8H4</accession>
<feature type="compositionally biased region" description="Polar residues" evidence="1">
    <location>
        <begin position="62"/>
        <end position="75"/>
    </location>
</feature>
<keyword evidence="3" id="KW-1185">Reference proteome</keyword>
<feature type="region of interest" description="Disordered" evidence="1">
    <location>
        <begin position="372"/>
        <end position="427"/>
    </location>
</feature>
<feature type="compositionally biased region" description="Polar residues" evidence="1">
    <location>
        <begin position="196"/>
        <end position="206"/>
    </location>
</feature>
<sequence length="445" mass="48793">MDMASGTNSPRSHSRAKRSTTNLADLRLAPLSKEYEPTKGELPPKSPLRTPYDAEDDASFARQHSSYLQGKSAPTTPGILSRSNSRRYLGGGLSRKNSIYDNNDADEHDAEGKTGYKYSASANIHAFSQNRGRTEYGSGQIPKAKSEASMTAQQRAEMAAQRLAGPGVPVSRKYRYSSPRGRRSGNATPRPAESDTWLTHTGSTASMLVREDKGQSWLSSRESATALAPESSEDDDDDDHYEEMAALSSSTNRLRLAQYDGGSPVSQRTSRWGSRYGSRPASRKTSRLASPVGSRTPRRSEQAGYFDCPITPLTTQPGFISPEEKRGQDEHAVEDLDIEKLSGENSYGLGNLVDRIMHFNLFSVTEHVDTTDDENGYAAVEKSETPEESRERMEAEAKRKKEEKDRLTAQAPPAPLGDGSKTQGEVSGWQDASWLLSVASKVIMN</sequence>
<feature type="compositionally biased region" description="Basic and acidic residues" evidence="1">
    <location>
        <begin position="381"/>
        <end position="407"/>
    </location>
</feature>
<dbReference type="InterPro" id="IPR025040">
    <property type="entry name" value="DUF3984"/>
</dbReference>
<evidence type="ECO:0000313" key="2">
    <source>
        <dbReference type="EMBL" id="KXT10996.1"/>
    </source>
</evidence>
<feature type="compositionally biased region" description="Acidic residues" evidence="1">
    <location>
        <begin position="231"/>
        <end position="241"/>
    </location>
</feature>
<dbReference type="OrthoDB" id="5339776at2759"/>
<dbReference type="EMBL" id="LFZO01000227">
    <property type="protein sequence ID" value="KXT10996.1"/>
    <property type="molecule type" value="Genomic_DNA"/>
</dbReference>
<name>A0A139I8H4_9PEZI</name>
<dbReference type="STRING" id="113226.A0A139I8H4"/>
<dbReference type="Pfam" id="PF13136">
    <property type="entry name" value="DUF3984"/>
    <property type="match status" value="1"/>
</dbReference>
<feature type="region of interest" description="Disordered" evidence="1">
    <location>
        <begin position="1"/>
        <end position="112"/>
    </location>
</feature>
<feature type="compositionally biased region" description="Polar residues" evidence="1">
    <location>
        <begin position="1"/>
        <end position="11"/>
    </location>
</feature>
<feature type="compositionally biased region" description="Basic residues" evidence="1">
    <location>
        <begin position="172"/>
        <end position="183"/>
    </location>
</feature>
<dbReference type="AlphaFoldDB" id="A0A139I8H4"/>
<comment type="caution">
    <text evidence="2">The sequence shown here is derived from an EMBL/GenBank/DDBJ whole genome shotgun (WGS) entry which is preliminary data.</text>
</comment>